<dbReference type="CDD" id="cd03358">
    <property type="entry name" value="LbH_WxcM_N_like"/>
    <property type="match status" value="1"/>
</dbReference>
<proteinExistence type="inferred from homology"/>
<evidence type="ECO:0000256" key="4">
    <source>
        <dbReference type="ARBA" id="ARBA00023315"/>
    </source>
</evidence>
<evidence type="ECO:0000256" key="3">
    <source>
        <dbReference type="ARBA" id="ARBA00022737"/>
    </source>
</evidence>
<evidence type="ECO:0000313" key="5">
    <source>
        <dbReference type="EMBL" id="WEX80995.1"/>
    </source>
</evidence>
<dbReference type="InterPro" id="IPR018357">
    <property type="entry name" value="Hexapep_transf_CS"/>
</dbReference>
<dbReference type="SUPFAM" id="SSF51161">
    <property type="entry name" value="Trimeric LpxA-like enzymes"/>
    <property type="match status" value="1"/>
</dbReference>
<protein>
    <submittedName>
        <fullName evidence="5">N-acetyltransferase</fullName>
    </submittedName>
</protein>
<dbReference type="Proteomes" id="UP001235547">
    <property type="component" value="Chromosome 2"/>
</dbReference>
<dbReference type="PROSITE" id="PS00101">
    <property type="entry name" value="HEXAPEP_TRANSFERASES"/>
    <property type="match status" value="1"/>
</dbReference>
<dbReference type="PANTHER" id="PTHR43300">
    <property type="entry name" value="ACETYLTRANSFERASE"/>
    <property type="match status" value="1"/>
</dbReference>
<dbReference type="PANTHER" id="PTHR43300:SF4">
    <property type="entry name" value="ACYL-[ACYL-CARRIER-PROTEIN]--UDP-N-ACETYLGLUCOSAMINE O-ACYLTRANSFERASE"/>
    <property type="match status" value="1"/>
</dbReference>
<gene>
    <name evidence="5" type="ORF">PYH38_000327</name>
</gene>
<keyword evidence="2" id="KW-0808">Transferase</keyword>
<sequence>MIASDVTLHEGVVVHHPDLVNLYGCTLGAGTRIGTFVEIQKNVAVGRNCKISSHSFICEGVTLEDGVFLGHGVMFTNDIYPRAVNPVGGLQSEVDWKVVPTLVKCRASIGSNATILAGVTIGEAAQVGAGAVVTKDVPSYAIVAGVPARIIGRVTDGAFGVISAGA</sequence>
<reference evidence="5 6" key="1">
    <citation type="submission" date="2023-03" db="EMBL/GenBank/DDBJ databases">
        <authorList>
            <person name="Kaur S."/>
            <person name="Espinosa-Saiz D."/>
            <person name="Velazquez E."/>
            <person name="Menendez E."/>
            <person name="diCenzo G.C."/>
        </authorList>
    </citation>
    <scope>NUCLEOTIDE SEQUENCE [LARGE SCALE GENOMIC DNA]</scope>
    <source>
        <strain evidence="5 6">LMG 27395</strain>
    </source>
</reference>
<dbReference type="RefSeq" id="WP_280731720.1">
    <property type="nucleotide sequence ID" value="NZ_CP120367.1"/>
</dbReference>
<dbReference type="Gene3D" id="2.160.10.10">
    <property type="entry name" value="Hexapeptide repeat proteins"/>
    <property type="match status" value="1"/>
</dbReference>
<accession>A0ABY8CUJ7</accession>
<dbReference type="Pfam" id="PF00132">
    <property type="entry name" value="Hexapep"/>
    <property type="match status" value="2"/>
</dbReference>
<keyword evidence="6" id="KW-1185">Reference proteome</keyword>
<evidence type="ECO:0000256" key="1">
    <source>
        <dbReference type="ARBA" id="ARBA00007274"/>
    </source>
</evidence>
<keyword evidence="4" id="KW-0012">Acyltransferase</keyword>
<comment type="similarity">
    <text evidence="1">Belongs to the transferase hexapeptide repeat family.</text>
</comment>
<name>A0ABY8CUJ7_9HYPH</name>
<dbReference type="InterPro" id="IPR011004">
    <property type="entry name" value="Trimer_LpxA-like_sf"/>
</dbReference>
<evidence type="ECO:0000256" key="2">
    <source>
        <dbReference type="ARBA" id="ARBA00022679"/>
    </source>
</evidence>
<evidence type="ECO:0000313" key="6">
    <source>
        <dbReference type="Proteomes" id="UP001235547"/>
    </source>
</evidence>
<organism evidence="5 6">
    <name type="scientific">Sinorhizobium numidicum</name>
    <dbReference type="NCBI Taxonomy" id="680248"/>
    <lineage>
        <taxon>Bacteria</taxon>
        <taxon>Pseudomonadati</taxon>
        <taxon>Pseudomonadota</taxon>
        <taxon>Alphaproteobacteria</taxon>
        <taxon>Hyphomicrobiales</taxon>
        <taxon>Rhizobiaceae</taxon>
        <taxon>Sinorhizobium/Ensifer group</taxon>
        <taxon>Sinorhizobium</taxon>
    </lineage>
</organism>
<dbReference type="InterPro" id="IPR050179">
    <property type="entry name" value="Trans_hexapeptide_repeat"/>
</dbReference>
<keyword evidence="3" id="KW-0677">Repeat</keyword>
<dbReference type="InterPro" id="IPR001451">
    <property type="entry name" value="Hexapep"/>
</dbReference>
<dbReference type="EMBL" id="CP120370">
    <property type="protein sequence ID" value="WEX80995.1"/>
    <property type="molecule type" value="Genomic_DNA"/>
</dbReference>